<reference evidence="6 7" key="1">
    <citation type="submission" date="2018-03" db="EMBL/GenBank/DDBJ databases">
        <title>Genome sequence of Clostridium vincentii DSM 10228.</title>
        <authorList>
            <person name="Poehlein A."/>
            <person name="Daniel R."/>
        </authorList>
    </citation>
    <scope>NUCLEOTIDE SEQUENCE [LARGE SCALE GENOMIC DNA]</scope>
    <source>
        <strain evidence="6 7">DSM 10228</strain>
    </source>
</reference>
<dbReference type="PROSITE" id="PS50042">
    <property type="entry name" value="CNMP_BINDING_3"/>
    <property type="match status" value="1"/>
</dbReference>
<gene>
    <name evidence="6" type="ORF">CLVI_30360</name>
</gene>
<comment type="caution">
    <text evidence="6">The sequence shown here is derived from an EMBL/GenBank/DDBJ whole genome shotgun (WGS) entry which is preliminary data.</text>
</comment>
<proteinExistence type="predicted"/>
<accession>A0A2T0B998</accession>
<organism evidence="6 7">
    <name type="scientific">Clostridium vincentii</name>
    <dbReference type="NCBI Taxonomy" id="52704"/>
    <lineage>
        <taxon>Bacteria</taxon>
        <taxon>Bacillati</taxon>
        <taxon>Bacillota</taxon>
        <taxon>Clostridia</taxon>
        <taxon>Eubacteriales</taxon>
        <taxon>Clostridiaceae</taxon>
        <taxon>Clostridium</taxon>
    </lineage>
</organism>
<feature type="domain" description="HTH crp-type" evidence="5">
    <location>
        <begin position="152"/>
        <end position="220"/>
    </location>
</feature>
<dbReference type="PANTHER" id="PTHR24567">
    <property type="entry name" value="CRP FAMILY TRANSCRIPTIONAL REGULATORY PROTEIN"/>
    <property type="match status" value="1"/>
</dbReference>
<evidence type="ECO:0000256" key="1">
    <source>
        <dbReference type="ARBA" id="ARBA00023015"/>
    </source>
</evidence>
<dbReference type="InterPro" id="IPR012318">
    <property type="entry name" value="HTH_CRP"/>
</dbReference>
<evidence type="ECO:0000313" key="7">
    <source>
        <dbReference type="Proteomes" id="UP000239471"/>
    </source>
</evidence>
<dbReference type="Gene3D" id="2.60.120.10">
    <property type="entry name" value="Jelly Rolls"/>
    <property type="match status" value="1"/>
</dbReference>
<dbReference type="PROSITE" id="PS51063">
    <property type="entry name" value="HTH_CRP_2"/>
    <property type="match status" value="1"/>
</dbReference>
<dbReference type="GO" id="GO:0003677">
    <property type="term" value="F:DNA binding"/>
    <property type="evidence" value="ECO:0007669"/>
    <property type="project" value="UniProtKB-KW"/>
</dbReference>
<evidence type="ECO:0000259" key="5">
    <source>
        <dbReference type="PROSITE" id="PS51063"/>
    </source>
</evidence>
<dbReference type="InterPro" id="IPR014710">
    <property type="entry name" value="RmlC-like_jellyroll"/>
</dbReference>
<keyword evidence="1" id="KW-0805">Transcription regulation</keyword>
<dbReference type="Proteomes" id="UP000239471">
    <property type="component" value="Unassembled WGS sequence"/>
</dbReference>
<dbReference type="OrthoDB" id="3176638at2"/>
<dbReference type="InterPro" id="IPR000595">
    <property type="entry name" value="cNMP-bd_dom"/>
</dbReference>
<dbReference type="SUPFAM" id="SSF46785">
    <property type="entry name" value="Winged helix' DNA-binding domain"/>
    <property type="match status" value="1"/>
</dbReference>
<sequence length="223" mass="25893">MKLENYLNVLEKSKLFGIHADVDFIKIFNSIDYKIVKYSKGQVVHNEDELCTCLSIILEGNIEIQKIDAMGKLLTVAEFTLGSTFGENLIFGDRKKYPMTVFSKTETIVLEIKKDSVATLCQLDPKFMFEFLNTVSNRTMVLNSKLKEVTLKTIRQKICEFLLMKYNKTKETEINIGMTKKDWADKLGVQRPSLSRELIKMKEDEIIDYYKDIIIIKNIHELE</sequence>
<dbReference type="GO" id="GO:0005829">
    <property type="term" value="C:cytosol"/>
    <property type="evidence" value="ECO:0007669"/>
    <property type="project" value="TreeGrafter"/>
</dbReference>
<dbReference type="SUPFAM" id="SSF51206">
    <property type="entry name" value="cAMP-binding domain-like"/>
    <property type="match status" value="1"/>
</dbReference>
<dbReference type="InterPro" id="IPR036390">
    <property type="entry name" value="WH_DNA-bd_sf"/>
</dbReference>
<keyword evidence="2" id="KW-0238">DNA-binding</keyword>
<dbReference type="AlphaFoldDB" id="A0A2T0B998"/>
<dbReference type="CDD" id="cd00038">
    <property type="entry name" value="CAP_ED"/>
    <property type="match status" value="1"/>
</dbReference>
<evidence type="ECO:0000256" key="3">
    <source>
        <dbReference type="ARBA" id="ARBA00023163"/>
    </source>
</evidence>
<dbReference type="Pfam" id="PF13545">
    <property type="entry name" value="HTH_Crp_2"/>
    <property type="match status" value="1"/>
</dbReference>
<protein>
    <submittedName>
        <fullName evidence="6">Transcriptional activator FtrB</fullName>
    </submittedName>
</protein>
<dbReference type="InterPro" id="IPR018490">
    <property type="entry name" value="cNMP-bd_dom_sf"/>
</dbReference>
<name>A0A2T0B998_9CLOT</name>
<dbReference type="EMBL" id="PVXQ01000045">
    <property type="protein sequence ID" value="PRR80460.1"/>
    <property type="molecule type" value="Genomic_DNA"/>
</dbReference>
<dbReference type="GO" id="GO:0003700">
    <property type="term" value="F:DNA-binding transcription factor activity"/>
    <property type="evidence" value="ECO:0007669"/>
    <property type="project" value="TreeGrafter"/>
</dbReference>
<evidence type="ECO:0000259" key="4">
    <source>
        <dbReference type="PROSITE" id="PS50042"/>
    </source>
</evidence>
<feature type="domain" description="Cyclic nucleotide-binding" evidence="4">
    <location>
        <begin position="15"/>
        <end position="120"/>
    </location>
</feature>
<dbReference type="Pfam" id="PF00027">
    <property type="entry name" value="cNMP_binding"/>
    <property type="match status" value="1"/>
</dbReference>
<evidence type="ECO:0000256" key="2">
    <source>
        <dbReference type="ARBA" id="ARBA00023125"/>
    </source>
</evidence>
<dbReference type="RefSeq" id="WP_106060926.1">
    <property type="nucleotide sequence ID" value="NZ_PVXQ01000045.1"/>
</dbReference>
<dbReference type="PANTHER" id="PTHR24567:SF58">
    <property type="entry name" value="CYCLIC AMP-BINDING REGULATORY PROTEIN"/>
    <property type="match status" value="1"/>
</dbReference>
<keyword evidence="7" id="KW-1185">Reference proteome</keyword>
<evidence type="ECO:0000313" key="6">
    <source>
        <dbReference type="EMBL" id="PRR80460.1"/>
    </source>
</evidence>
<keyword evidence="3" id="KW-0804">Transcription</keyword>
<dbReference type="InterPro" id="IPR050397">
    <property type="entry name" value="Env_Response_Regulators"/>
</dbReference>